<keyword evidence="1" id="KW-0812">Transmembrane</keyword>
<dbReference type="KEGG" id="pye:A6J80_22460"/>
<dbReference type="InterPro" id="IPR000917">
    <property type="entry name" value="Sulfatase_N"/>
</dbReference>
<keyword evidence="4" id="KW-1185">Reference proteome</keyword>
<dbReference type="AlphaFoldDB" id="A0A1V0GZ10"/>
<feature type="transmembrane region" description="Helical" evidence="1">
    <location>
        <begin position="40"/>
        <end position="63"/>
    </location>
</feature>
<accession>A0A1V0GZ10</accession>
<organism evidence="3 4">
    <name type="scientific">Paracoccus yeei</name>
    <dbReference type="NCBI Taxonomy" id="147645"/>
    <lineage>
        <taxon>Bacteria</taxon>
        <taxon>Pseudomonadati</taxon>
        <taxon>Pseudomonadota</taxon>
        <taxon>Alphaproteobacteria</taxon>
        <taxon>Rhodobacterales</taxon>
        <taxon>Paracoccaceae</taxon>
        <taxon>Paracoccus</taxon>
    </lineage>
</organism>
<gene>
    <name evidence="3" type="ORF">A6J80_22460</name>
</gene>
<evidence type="ECO:0000313" key="4">
    <source>
        <dbReference type="Proteomes" id="UP000191257"/>
    </source>
</evidence>
<proteinExistence type="predicted"/>
<dbReference type="InterPro" id="IPR017850">
    <property type="entry name" value="Alkaline_phosphatase_core_sf"/>
</dbReference>
<feature type="transmembrane region" description="Helical" evidence="1">
    <location>
        <begin position="106"/>
        <end position="130"/>
    </location>
</feature>
<dbReference type="SUPFAM" id="SSF53649">
    <property type="entry name" value="Alkaline phosphatase-like"/>
    <property type="match status" value="1"/>
</dbReference>
<evidence type="ECO:0000256" key="1">
    <source>
        <dbReference type="SAM" id="Phobius"/>
    </source>
</evidence>
<protein>
    <submittedName>
        <fullName evidence="3">Sulfatase</fullName>
    </submittedName>
</protein>
<dbReference type="eggNOG" id="COG1368">
    <property type="taxonomic scope" value="Bacteria"/>
</dbReference>
<evidence type="ECO:0000259" key="2">
    <source>
        <dbReference type="Pfam" id="PF00884"/>
    </source>
</evidence>
<dbReference type="Gene3D" id="3.40.720.10">
    <property type="entry name" value="Alkaline Phosphatase, subunit A"/>
    <property type="match status" value="1"/>
</dbReference>
<sequence>MNGPARLLVAAGILHLVLVLPAAPMPLSQALLRLAPELPLILLALALARLRLPVALALLVLTVQKLADLATMLALGRGFNPLTDLPLVDAGLRWVGGTLGPFGRGLALAAALAALVAGAAAVWWAAGVWARAPRRLAPAIAVLAAVLLAVPGWGGNGLYALSRIALVRQTAQDLCQLRLLAAQDPLATASGLLAGIDRDVLVVFVESYGRASLDVPFYAGRHWATLREAQDRLAQAGLAMRSGFLAAPTRGGQSWLSHATFANGLWIADQARYDAALALGRQGLFHHARRAGFRTAAVMPAITRPWPEGAAMGFDRILARDDLGYRGLSFGWVTMPDQFTLAATDRLLRGAAGGPHLFAQVVLISSHAPWVPVPRLLPWADLDDGAAFDAMARAGDPPEEVWRDPDRVRKAYREALDYSLRTVADYALSHAGDPPLMIVLGDHQAAPWVAMDERPDVPIHLIGPAPLVERAAAWGFAPGLVPPAGQPVLPMDRMRDLILGGFEPDAAPGGCGSGCLAVK</sequence>
<geneLocation type="plasmid" evidence="3 4">
    <name>unnamed5</name>
</geneLocation>
<reference evidence="3" key="1">
    <citation type="submission" date="2017-12" db="EMBL/GenBank/DDBJ databases">
        <title>FDA dAtabase for Regulatory Grade micrObial Sequences (FDA-ARGOS): Supporting development and validation of Infectious Disease Dx tests.</title>
        <authorList>
            <person name="Campos J."/>
            <person name="Goldberg B."/>
            <person name="Tallon L."/>
            <person name="Sadzewicz L."/>
            <person name="Sengamalay N."/>
            <person name="Ott S."/>
            <person name="Godinez A."/>
            <person name="Nagaraj S."/>
            <person name="Vyas G."/>
            <person name="Aluvathingal J."/>
            <person name="Nadendla S."/>
            <person name="Geyer C."/>
            <person name="Nandy P."/>
            <person name="Hobson J."/>
            <person name="Sichtig H."/>
        </authorList>
    </citation>
    <scope>NUCLEOTIDE SEQUENCE</scope>
    <source>
        <strain evidence="3">FDAARGOS_252</strain>
        <plasmid evidence="3">unnamed5</plasmid>
    </source>
</reference>
<dbReference type="RefSeq" id="WP_080623308.1">
    <property type="nucleotide sequence ID" value="NZ_CAWMZI010000006.1"/>
</dbReference>
<feature type="domain" description="Sulfatase N-terminal" evidence="2">
    <location>
        <begin position="199"/>
        <end position="443"/>
    </location>
</feature>
<keyword evidence="1" id="KW-1133">Transmembrane helix</keyword>
<name>A0A1V0GZ10_9RHOB</name>
<keyword evidence="3" id="KW-0614">Plasmid</keyword>
<evidence type="ECO:0000313" key="3">
    <source>
        <dbReference type="EMBL" id="ARC39052.1"/>
    </source>
</evidence>
<dbReference type="Proteomes" id="UP000191257">
    <property type="component" value="Plasmid unnamed5"/>
</dbReference>
<feature type="transmembrane region" description="Helical" evidence="1">
    <location>
        <begin position="136"/>
        <end position="161"/>
    </location>
</feature>
<keyword evidence="1" id="KW-0472">Membrane</keyword>
<dbReference type="Pfam" id="PF00884">
    <property type="entry name" value="Sulfatase"/>
    <property type="match status" value="1"/>
</dbReference>
<dbReference type="EMBL" id="CP020445">
    <property type="protein sequence ID" value="ARC39052.1"/>
    <property type="molecule type" value="Genomic_DNA"/>
</dbReference>